<keyword evidence="2" id="KW-1185">Reference proteome</keyword>
<evidence type="ECO:0000313" key="1">
    <source>
        <dbReference type="EMBL" id="BBZ25415.1"/>
    </source>
</evidence>
<dbReference type="AlphaFoldDB" id="A0A7I7X851"/>
<protein>
    <submittedName>
        <fullName evidence="1">Uncharacterized protein</fullName>
    </submittedName>
</protein>
<dbReference type="EMBL" id="AP022609">
    <property type="protein sequence ID" value="BBZ25415.1"/>
    <property type="molecule type" value="Genomic_DNA"/>
</dbReference>
<dbReference type="KEGG" id="mhib:MHIB_38330"/>
<gene>
    <name evidence="1" type="ORF">MHIB_38330</name>
</gene>
<proteinExistence type="predicted"/>
<reference evidence="1 2" key="1">
    <citation type="journal article" date="2019" name="Emerg. Microbes Infect.">
        <title>Comprehensive subspecies identification of 175 nontuberculous mycobacteria species based on 7547 genomic profiles.</title>
        <authorList>
            <person name="Matsumoto Y."/>
            <person name="Kinjo T."/>
            <person name="Motooka D."/>
            <person name="Nabeya D."/>
            <person name="Jung N."/>
            <person name="Uechi K."/>
            <person name="Horii T."/>
            <person name="Iida T."/>
            <person name="Fujita J."/>
            <person name="Nakamura S."/>
        </authorList>
    </citation>
    <scope>NUCLEOTIDE SEQUENCE [LARGE SCALE GENOMIC DNA]</scope>
    <source>
        <strain evidence="1 2">JCM 13571</strain>
    </source>
</reference>
<evidence type="ECO:0000313" key="2">
    <source>
        <dbReference type="Proteomes" id="UP000467260"/>
    </source>
</evidence>
<sequence>MLWLRKARVLSDRELVQSMARHPRRIKGSVWAASGGLPGAGPAAVTPVAHSPSRLGTNAL</sequence>
<organism evidence="1 2">
    <name type="scientific">Mycolicibacter hiberniae</name>
    <dbReference type="NCBI Taxonomy" id="29314"/>
    <lineage>
        <taxon>Bacteria</taxon>
        <taxon>Bacillati</taxon>
        <taxon>Actinomycetota</taxon>
        <taxon>Actinomycetes</taxon>
        <taxon>Mycobacteriales</taxon>
        <taxon>Mycobacteriaceae</taxon>
        <taxon>Mycolicibacter</taxon>
    </lineage>
</organism>
<accession>A0A7I7X851</accession>
<name>A0A7I7X851_9MYCO</name>
<dbReference type="Proteomes" id="UP000467260">
    <property type="component" value="Chromosome"/>
</dbReference>